<dbReference type="InterPro" id="IPR004977">
    <property type="entry name" value="Ribosomal_eS25"/>
</dbReference>
<dbReference type="GO" id="GO:0005840">
    <property type="term" value="C:ribosome"/>
    <property type="evidence" value="ECO:0007669"/>
    <property type="project" value="UniProtKB-KW"/>
</dbReference>
<evidence type="ECO:0000313" key="8">
    <source>
        <dbReference type="Proteomes" id="UP000269499"/>
    </source>
</evidence>
<feature type="compositionally biased region" description="Basic residues" evidence="4">
    <location>
        <begin position="1"/>
        <end position="16"/>
    </location>
</feature>
<dbReference type="AlphaFoldDB" id="A0A497F029"/>
<evidence type="ECO:0000313" key="5">
    <source>
        <dbReference type="EMBL" id="RLE52330.1"/>
    </source>
</evidence>
<feature type="region of interest" description="Disordered" evidence="4">
    <location>
        <begin position="1"/>
        <end position="22"/>
    </location>
</feature>
<organism evidence="5 7">
    <name type="scientific">Thermoproteota archaeon</name>
    <dbReference type="NCBI Taxonomy" id="2056631"/>
    <lineage>
        <taxon>Archaea</taxon>
        <taxon>Thermoproteota</taxon>
    </lineage>
</organism>
<evidence type="ECO:0000256" key="4">
    <source>
        <dbReference type="SAM" id="MobiDB-lite"/>
    </source>
</evidence>
<evidence type="ECO:0000256" key="1">
    <source>
        <dbReference type="ARBA" id="ARBA00009106"/>
    </source>
</evidence>
<proteinExistence type="inferred from homology"/>
<evidence type="ECO:0000313" key="6">
    <source>
        <dbReference type="EMBL" id="RLE54578.1"/>
    </source>
</evidence>
<dbReference type="EMBL" id="QMQZ01000003">
    <property type="protein sequence ID" value="RLE52330.1"/>
    <property type="molecule type" value="Genomic_DNA"/>
</dbReference>
<evidence type="ECO:0000256" key="2">
    <source>
        <dbReference type="ARBA" id="ARBA00022980"/>
    </source>
</evidence>
<evidence type="ECO:0000256" key="3">
    <source>
        <dbReference type="ARBA" id="ARBA00023274"/>
    </source>
</evidence>
<reference evidence="7 8" key="1">
    <citation type="submission" date="2018-06" db="EMBL/GenBank/DDBJ databases">
        <title>Extensive metabolic versatility and redundancy in microbially diverse, dynamic hydrothermal sediments.</title>
        <authorList>
            <person name="Dombrowski N."/>
            <person name="Teske A."/>
            <person name="Baker B.J."/>
        </authorList>
    </citation>
    <scope>NUCLEOTIDE SEQUENCE [LARGE SCALE GENOMIC DNA]</scope>
    <source>
        <strain evidence="6">B20_G2</strain>
        <strain evidence="5">B29_G17</strain>
    </source>
</reference>
<dbReference type="Pfam" id="PF03297">
    <property type="entry name" value="Ribosomal_S25"/>
    <property type="match status" value="1"/>
</dbReference>
<gene>
    <name evidence="5" type="ORF">DRJ20_00305</name>
    <name evidence="6" type="ORF">DRJ26_01745</name>
</gene>
<dbReference type="Proteomes" id="UP000269499">
    <property type="component" value="Unassembled WGS sequence"/>
</dbReference>
<dbReference type="Proteomes" id="UP000268446">
    <property type="component" value="Unassembled WGS sequence"/>
</dbReference>
<evidence type="ECO:0000313" key="7">
    <source>
        <dbReference type="Proteomes" id="UP000268446"/>
    </source>
</evidence>
<name>A0A497F029_9CREN</name>
<accession>A0A497F029</accession>
<evidence type="ECO:0008006" key="9">
    <source>
        <dbReference type="Google" id="ProtNLM"/>
    </source>
</evidence>
<keyword evidence="3" id="KW-0687">Ribonucleoprotein</keyword>
<protein>
    <recommendedName>
        <fullName evidence="9">30S ribosomal protein S25e</fullName>
    </recommendedName>
</protein>
<sequence length="99" mass="11196">MGGPKKKKPLTRRAPRKKPEVKKAEFQRVVREVVVDDKLLKQIERDVANMKYITPYIIATKFNLRLSLAKSILKELAGNGTLTLVAPNKRAPLYAPSIQ</sequence>
<dbReference type="EMBL" id="QMRA01000021">
    <property type="protein sequence ID" value="RLE54578.1"/>
    <property type="molecule type" value="Genomic_DNA"/>
</dbReference>
<dbReference type="Gene3D" id="3.30.63.20">
    <property type="match status" value="1"/>
</dbReference>
<comment type="similarity">
    <text evidence="1">Belongs to the eukaryotic ribosomal protein eS25 family.</text>
</comment>
<keyword evidence="2" id="KW-0689">Ribosomal protein</keyword>
<comment type="caution">
    <text evidence="5">The sequence shown here is derived from an EMBL/GenBank/DDBJ whole genome shotgun (WGS) entry which is preliminary data.</text>
</comment>
<dbReference type="GO" id="GO:1990904">
    <property type="term" value="C:ribonucleoprotein complex"/>
    <property type="evidence" value="ECO:0007669"/>
    <property type="project" value="UniProtKB-KW"/>
</dbReference>